<evidence type="ECO:0000256" key="1">
    <source>
        <dbReference type="ARBA" id="ARBA00022448"/>
    </source>
</evidence>
<name>A0A3G8ZHS7_9ACTN</name>
<dbReference type="PROSITE" id="PS50893">
    <property type="entry name" value="ABC_TRANSPORTER_2"/>
    <property type="match status" value="2"/>
</dbReference>
<protein>
    <submittedName>
        <fullName evidence="10">Sugar ABC transporter ATP-binding protein</fullName>
    </submittedName>
</protein>
<evidence type="ECO:0000256" key="5">
    <source>
        <dbReference type="ARBA" id="ARBA00022741"/>
    </source>
</evidence>
<keyword evidence="7" id="KW-1278">Translocase</keyword>
<evidence type="ECO:0000256" key="7">
    <source>
        <dbReference type="ARBA" id="ARBA00022967"/>
    </source>
</evidence>
<evidence type="ECO:0000259" key="9">
    <source>
        <dbReference type="PROSITE" id="PS50893"/>
    </source>
</evidence>
<evidence type="ECO:0000256" key="6">
    <source>
        <dbReference type="ARBA" id="ARBA00022840"/>
    </source>
</evidence>
<gene>
    <name evidence="10" type="ORF">EH165_00845</name>
</gene>
<dbReference type="PANTHER" id="PTHR43790:SF3">
    <property type="entry name" value="D-ALLOSE IMPORT ATP-BINDING PROTEIN ALSA-RELATED"/>
    <property type="match status" value="1"/>
</dbReference>
<evidence type="ECO:0000256" key="4">
    <source>
        <dbReference type="ARBA" id="ARBA00022737"/>
    </source>
</evidence>
<dbReference type="Gene3D" id="3.40.50.300">
    <property type="entry name" value="P-loop containing nucleotide triphosphate hydrolases"/>
    <property type="match status" value="2"/>
</dbReference>
<evidence type="ECO:0000256" key="3">
    <source>
        <dbReference type="ARBA" id="ARBA00022597"/>
    </source>
</evidence>
<dbReference type="Pfam" id="PF00005">
    <property type="entry name" value="ABC_tran"/>
    <property type="match status" value="2"/>
</dbReference>
<dbReference type="AlphaFoldDB" id="A0A3G8ZHS7"/>
<feature type="domain" description="ABC transporter" evidence="9">
    <location>
        <begin position="17"/>
        <end position="250"/>
    </location>
</feature>
<keyword evidence="6 10" id="KW-0067">ATP-binding</keyword>
<dbReference type="PROSITE" id="PS00211">
    <property type="entry name" value="ABC_TRANSPORTER_1"/>
    <property type="match status" value="1"/>
</dbReference>
<dbReference type="CDD" id="cd03216">
    <property type="entry name" value="ABC_Carb_Monos_I"/>
    <property type="match status" value="1"/>
</dbReference>
<dbReference type="InterPro" id="IPR003439">
    <property type="entry name" value="ABC_transporter-like_ATP-bd"/>
</dbReference>
<dbReference type="InterPro" id="IPR017871">
    <property type="entry name" value="ABC_transporter-like_CS"/>
</dbReference>
<reference evidence="10 11" key="1">
    <citation type="submission" date="2018-11" db="EMBL/GenBank/DDBJ databases">
        <authorList>
            <person name="Da X."/>
        </authorList>
    </citation>
    <scope>NUCLEOTIDE SEQUENCE [LARGE SCALE GENOMIC DNA]</scope>
    <source>
        <strain evidence="10 11">S14-144</strain>
    </source>
</reference>
<keyword evidence="5" id="KW-0547">Nucleotide-binding</keyword>
<proteinExistence type="predicted"/>
<keyword evidence="8" id="KW-0472">Membrane</keyword>
<feature type="domain" description="ABC transporter" evidence="9">
    <location>
        <begin position="262"/>
        <end position="505"/>
    </location>
</feature>
<keyword evidence="4" id="KW-0677">Repeat</keyword>
<dbReference type="SUPFAM" id="SSF52540">
    <property type="entry name" value="P-loop containing nucleoside triphosphate hydrolases"/>
    <property type="match status" value="2"/>
</dbReference>
<keyword evidence="1" id="KW-0813">Transport</keyword>
<keyword evidence="3" id="KW-0762">Sugar transport</keyword>
<dbReference type="OrthoDB" id="3311037at2"/>
<keyword evidence="11" id="KW-1185">Reference proteome</keyword>
<accession>A0A3G8ZHS7</accession>
<dbReference type="InterPro" id="IPR003593">
    <property type="entry name" value="AAA+_ATPase"/>
</dbReference>
<keyword evidence="2" id="KW-1003">Cell membrane</keyword>
<dbReference type="GO" id="GO:0016887">
    <property type="term" value="F:ATP hydrolysis activity"/>
    <property type="evidence" value="ECO:0007669"/>
    <property type="project" value="InterPro"/>
</dbReference>
<sequence>MGNDETVHEHREFADILDMRDVHMTYASGTVALSGASLRVGAGTVHGLVGANGAGKSTLIKILSGAQAATSGSIQFRGKTVSWPNPAAAQAAGVATVYQDTPLVPTLSVLENAFLGRRGMWRSPSTLRNQLGALLAQIGLHIDVDTLVSDLSIGSRQMVALVQALACGAQLIVMDEPTASLAESERQMVFDAVREVAAAGKSVLYVTHFLDEIFELTSELTVIRDGRTVLAAPTASVSEDELVQSILGKKALSEISKKHSTVGETAVLQVRGVSTGQGLKEVDLTVREGEILGIAGLLGSGRSEVLHAIFGADPRSAGSIQLDGREVPANVGKAVHRGIALVPEDRKSQGIFPGWEIWRTTSLPDLGNLSWKSLVLRPSHEQHRAQRAISDLGIRAVDSDVCTDALSGGNAQKVMFGKWLYGDVRLLLLDEPTAGVDVGAKADIFSLIRGFAAAGNAVIIVASEFEELLRIADRVIVVRHGRCIAERDAADTNEHELLALASGLTTQTGRQTL</sequence>
<dbReference type="InterPro" id="IPR050107">
    <property type="entry name" value="ABC_carbohydrate_import_ATPase"/>
</dbReference>
<dbReference type="EMBL" id="CP034170">
    <property type="protein sequence ID" value="AZI56932.1"/>
    <property type="molecule type" value="Genomic_DNA"/>
</dbReference>
<dbReference type="SMART" id="SM00382">
    <property type="entry name" value="AAA"/>
    <property type="match status" value="2"/>
</dbReference>
<dbReference type="GO" id="GO:0005524">
    <property type="term" value="F:ATP binding"/>
    <property type="evidence" value="ECO:0007669"/>
    <property type="project" value="UniProtKB-KW"/>
</dbReference>
<evidence type="ECO:0000256" key="2">
    <source>
        <dbReference type="ARBA" id="ARBA00022475"/>
    </source>
</evidence>
<evidence type="ECO:0000313" key="10">
    <source>
        <dbReference type="EMBL" id="AZI56932.1"/>
    </source>
</evidence>
<dbReference type="CDD" id="cd03215">
    <property type="entry name" value="ABC_Carb_Monos_II"/>
    <property type="match status" value="1"/>
</dbReference>
<dbReference type="PANTHER" id="PTHR43790">
    <property type="entry name" value="CARBOHYDRATE TRANSPORT ATP-BINDING PROTEIN MG119-RELATED"/>
    <property type="match status" value="1"/>
</dbReference>
<evidence type="ECO:0000313" key="11">
    <source>
        <dbReference type="Proteomes" id="UP000268084"/>
    </source>
</evidence>
<dbReference type="Proteomes" id="UP000268084">
    <property type="component" value="Chromosome"/>
</dbReference>
<evidence type="ECO:0000256" key="8">
    <source>
        <dbReference type="ARBA" id="ARBA00023136"/>
    </source>
</evidence>
<dbReference type="InterPro" id="IPR027417">
    <property type="entry name" value="P-loop_NTPase"/>
</dbReference>
<organism evidence="10 11">
    <name type="scientific">Nakamurella antarctica</name>
    <dbReference type="NCBI Taxonomy" id="1902245"/>
    <lineage>
        <taxon>Bacteria</taxon>
        <taxon>Bacillati</taxon>
        <taxon>Actinomycetota</taxon>
        <taxon>Actinomycetes</taxon>
        <taxon>Nakamurellales</taxon>
        <taxon>Nakamurellaceae</taxon>
        <taxon>Nakamurella</taxon>
    </lineage>
</organism>
<dbReference type="KEGG" id="nak:EH165_00845"/>
<dbReference type="RefSeq" id="WP_124797617.1">
    <property type="nucleotide sequence ID" value="NZ_CP034170.1"/>
</dbReference>
<reference evidence="10 11" key="2">
    <citation type="submission" date="2018-12" db="EMBL/GenBank/DDBJ databases">
        <title>Nakamurella antarcticus sp. nov., isolated from Antarctica South Shetland Islands soil.</title>
        <authorList>
            <person name="Peng F."/>
        </authorList>
    </citation>
    <scope>NUCLEOTIDE SEQUENCE [LARGE SCALE GENOMIC DNA]</scope>
    <source>
        <strain evidence="10 11">S14-144</strain>
    </source>
</reference>